<sequence length="705" mass="77916">MFINSLLYRHVAGNDSTASGIGDSCVRPRPPRELFCASAGELGLAGEGPGLMFAVFERGAWRPVQAYIEPENVTFLLVPLLTKNGTDVSKAAARGKLPPPVLRNETVVCFEAAPGRPAVSPPAPGLLIVAEKGGAKYHVFVARAEDVENPANFTLALSDKAEGRKPDKVELVDRRPPRGGKKGQPEADAQSVSRLSYWAAFKLYKTSTQLAAGQCASTVFDVPDGTSQVAVVLTGGTTPGTYQYTIYNTFNPSQRWSGTVYVLQGSAQTVAAWLSSGRAQYYVQICNRNSQTAAVYTSVLLKAQNQQYFRNDVIRTPRLYIYTYLPTYCSAGLCPRNTVVYQNSYFAIPGFYVDAASYIFLNIYVKVPKAAATSNPVVVYWGGIPVATLYGYDSGNSKVYSGEVVVPDSYLMHLLPTYGQGGVISIGPFIIYANAAYEVEVKAAVRRPQELAPAGDSRVYNTYVRRFRDSFLFLDKRAFIADLDFISGTGYGHFVISTKPIKDIGTSAFSYVRFYVKFYDEYMNPVYVVGDGALPVYPSSGWDDLLGKIPIISLILQIYDLIKSSIDALKKAVPGFPIISYITSAMDAYVRASEASVKAERVDPYTLRITLYTGWYNNPLTAWIIASPVGLPYYFAVTGIEYFVIEPYFPWITVFRLDKPALPYTSYGYVEYMTNTTYFPYRTLTCGVQEAGDFRPELCDYAYYR</sequence>
<reference evidence="2 3" key="1">
    <citation type="submission" date="2007-04" db="EMBL/GenBank/DDBJ databases">
        <title>Complete sequence of Pyrobaculum arsenaticum DSM 13514.</title>
        <authorList>
            <consortium name="US DOE Joint Genome Institute"/>
            <person name="Copeland A."/>
            <person name="Lucas S."/>
            <person name="Lapidus A."/>
            <person name="Barry K."/>
            <person name="Glavina del Rio T."/>
            <person name="Dalin E."/>
            <person name="Tice H."/>
            <person name="Pitluck S."/>
            <person name="Chain P."/>
            <person name="Malfatti S."/>
            <person name="Shin M."/>
            <person name="Vergez L."/>
            <person name="Schmutz J."/>
            <person name="Larimer F."/>
            <person name="Land M."/>
            <person name="Hauser L."/>
            <person name="Kyrpides N."/>
            <person name="Mikhailova N."/>
            <person name="Cozen A.E."/>
            <person name="Fitz-Gibbon S.T."/>
            <person name="House C.H."/>
            <person name="Saltikov C."/>
            <person name="Lowe T.M."/>
            <person name="Richardson P."/>
        </authorList>
    </citation>
    <scope>NUCLEOTIDE SEQUENCE [LARGE SCALE GENOMIC DNA]</scope>
    <source>
        <strain evidence="3">ATCC 700994 / DSM 13514 / JCM 11321 / PZ6</strain>
    </source>
</reference>
<dbReference type="AlphaFoldDB" id="A4WHL8"/>
<protein>
    <submittedName>
        <fullName evidence="2">Family 59 protein</fullName>
    </submittedName>
</protein>
<evidence type="ECO:0000256" key="1">
    <source>
        <dbReference type="SAM" id="MobiDB-lite"/>
    </source>
</evidence>
<name>A4WHL8_PYRAR</name>
<gene>
    <name evidence="2" type="ordered locus">Pars_0272</name>
</gene>
<proteinExistence type="predicted"/>
<evidence type="ECO:0000313" key="3">
    <source>
        <dbReference type="Proteomes" id="UP000001567"/>
    </source>
</evidence>
<evidence type="ECO:0000313" key="2">
    <source>
        <dbReference type="EMBL" id="ABP49885.1"/>
    </source>
</evidence>
<dbReference type="Proteomes" id="UP000001567">
    <property type="component" value="Chromosome"/>
</dbReference>
<dbReference type="STRING" id="340102.Pars_0272"/>
<dbReference type="EMBL" id="CP000660">
    <property type="protein sequence ID" value="ABP49885.1"/>
    <property type="molecule type" value="Genomic_DNA"/>
</dbReference>
<accession>A4WHL8</accession>
<dbReference type="KEGG" id="pas:Pars_0272"/>
<dbReference type="HOGENOM" id="CLU_385272_0_0_2"/>
<feature type="region of interest" description="Disordered" evidence="1">
    <location>
        <begin position="164"/>
        <end position="188"/>
    </location>
</feature>
<feature type="compositionally biased region" description="Basic and acidic residues" evidence="1">
    <location>
        <begin position="164"/>
        <end position="176"/>
    </location>
</feature>
<organism evidence="2 3">
    <name type="scientific">Pyrobaculum arsenaticum (strain DSM 13514 / JCM 11321 / PZ6)</name>
    <dbReference type="NCBI Taxonomy" id="340102"/>
    <lineage>
        <taxon>Archaea</taxon>
        <taxon>Thermoproteota</taxon>
        <taxon>Thermoprotei</taxon>
        <taxon>Thermoproteales</taxon>
        <taxon>Thermoproteaceae</taxon>
        <taxon>Pyrobaculum</taxon>
    </lineage>
</organism>